<gene>
    <name evidence="9" type="ORF">G7Z17_g5504</name>
</gene>
<dbReference type="SUPFAM" id="SSF53474">
    <property type="entry name" value="alpha/beta-Hydrolases"/>
    <property type="match status" value="1"/>
</dbReference>
<keyword evidence="3" id="KW-0479">Metal-binding</keyword>
<evidence type="ECO:0000256" key="8">
    <source>
        <dbReference type="RuleBase" id="RU361238"/>
    </source>
</evidence>
<dbReference type="EC" id="3.1.1.-" evidence="8"/>
<name>A0A9P5LBP1_9HYPO</name>
<evidence type="ECO:0000256" key="4">
    <source>
        <dbReference type="ARBA" id="ARBA00022729"/>
    </source>
</evidence>
<evidence type="ECO:0000313" key="9">
    <source>
        <dbReference type="EMBL" id="KAF7550751.1"/>
    </source>
</evidence>
<keyword evidence="5 8" id="KW-0378">Hydrolase</keyword>
<keyword evidence="4 8" id="KW-0732">Signal</keyword>
<feature type="signal peptide" evidence="8">
    <location>
        <begin position="1"/>
        <end position="19"/>
    </location>
</feature>
<evidence type="ECO:0000256" key="5">
    <source>
        <dbReference type="ARBA" id="ARBA00022801"/>
    </source>
</evidence>
<dbReference type="GO" id="GO:0046872">
    <property type="term" value="F:metal ion binding"/>
    <property type="evidence" value="ECO:0007669"/>
    <property type="project" value="UniProtKB-KW"/>
</dbReference>
<comment type="caution">
    <text evidence="9">The sequence shown here is derived from an EMBL/GenBank/DDBJ whole genome shotgun (WGS) entry which is preliminary data.</text>
</comment>
<dbReference type="Pfam" id="PF07519">
    <property type="entry name" value="Tannase"/>
    <property type="match status" value="1"/>
</dbReference>
<dbReference type="Gene3D" id="3.40.50.1820">
    <property type="entry name" value="alpha/beta hydrolase"/>
    <property type="match status" value="1"/>
</dbReference>
<evidence type="ECO:0000256" key="7">
    <source>
        <dbReference type="ARBA" id="ARBA00023157"/>
    </source>
</evidence>
<organism evidence="9 10">
    <name type="scientific">Cylindrodendrum hubeiense</name>
    <dbReference type="NCBI Taxonomy" id="595255"/>
    <lineage>
        <taxon>Eukaryota</taxon>
        <taxon>Fungi</taxon>
        <taxon>Dikarya</taxon>
        <taxon>Ascomycota</taxon>
        <taxon>Pezizomycotina</taxon>
        <taxon>Sordariomycetes</taxon>
        <taxon>Hypocreomycetidae</taxon>
        <taxon>Hypocreales</taxon>
        <taxon>Nectriaceae</taxon>
        <taxon>Cylindrodendrum</taxon>
    </lineage>
</organism>
<dbReference type="AlphaFoldDB" id="A0A9P5LBP1"/>
<comment type="similarity">
    <text evidence="1 8">Belongs to the tannase family.</text>
</comment>
<dbReference type="OrthoDB" id="3039123at2759"/>
<keyword evidence="2" id="KW-0719">Serine esterase</keyword>
<evidence type="ECO:0000256" key="6">
    <source>
        <dbReference type="ARBA" id="ARBA00022837"/>
    </source>
</evidence>
<sequence length="535" mass="57688">MRYFLSFLILGNSLLPTHASTPTHGAKLCSEIPAPHVLGATIASIDSAIRTNFSVQSSPPTLAQDIVNLNVCEVNVTLTHTGSSDHVLVQTWLPLKSWNKRFVAIGGGAWAAGLGAIDLALPASQGYAVSSTNAGLSGNPLSPDLWALKEDGTVNFELLENFASRSIHDMAVVGQAVAASFYGRPVKTSLWNGCSTGGRQGLVAAQKYPEDFDGILAGAPAIYWTEYVVAELWPQVVMKEEGYYPSNCELDGIVQAAIRACDNKDKVKDGIITSPFNCKFDPFTAVGTMAQCGEEQVEITSQGAAIVRKIWDGPKTPSGERLWPGIPIGASFAALAYTTTEANGVNGTGVPFFLADAWVRYFVKENPEFDTTSLDSAQLVELFYESKSKFGSIMDSADPDLSKFKKAGGKLLVWHGLADQLIYPQDSIRYLQEVEQIMGGEVATKDFFRLFLAPGVDHCGFGPTPGAVPTAPFNALLSWVENGVVPEILEAETLPNSTAHFTRKICRYPLVAKYRGRGDRAAAKNYVCVKPKEDC</sequence>
<evidence type="ECO:0000256" key="2">
    <source>
        <dbReference type="ARBA" id="ARBA00022487"/>
    </source>
</evidence>
<reference evidence="9" key="1">
    <citation type="submission" date="2020-03" db="EMBL/GenBank/DDBJ databases">
        <title>Draft Genome Sequence of Cylindrodendrum hubeiense.</title>
        <authorList>
            <person name="Buettner E."/>
            <person name="Kellner H."/>
        </authorList>
    </citation>
    <scope>NUCLEOTIDE SEQUENCE</scope>
    <source>
        <strain evidence="9">IHI 201604</strain>
    </source>
</reference>
<feature type="chain" id="PRO_5040530358" description="Carboxylic ester hydrolase" evidence="8">
    <location>
        <begin position="20"/>
        <end position="535"/>
    </location>
</feature>
<dbReference type="Proteomes" id="UP000722485">
    <property type="component" value="Unassembled WGS sequence"/>
</dbReference>
<dbReference type="GO" id="GO:0030600">
    <property type="term" value="F:feruloyl esterase activity"/>
    <property type="evidence" value="ECO:0007669"/>
    <property type="project" value="UniProtKB-ARBA"/>
</dbReference>
<dbReference type="EMBL" id="JAANBB010000092">
    <property type="protein sequence ID" value="KAF7550751.1"/>
    <property type="molecule type" value="Genomic_DNA"/>
</dbReference>
<keyword evidence="10" id="KW-1185">Reference proteome</keyword>
<proteinExistence type="inferred from homology"/>
<dbReference type="PANTHER" id="PTHR33938">
    <property type="entry name" value="FERULOYL ESTERASE B-RELATED"/>
    <property type="match status" value="1"/>
</dbReference>
<evidence type="ECO:0000256" key="3">
    <source>
        <dbReference type="ARBA" id="ARBA00022723"/>
    </source>
</evidence>
<accession>A0A9P5LBP1</accession>
<dbReference type="InterPro" id="IPR011118">
    <property type="entry name" value="Tannase/feruloyl_esterase"/>
</dbReference>
<evidence type="ECO:0000313" key="10">
    <source>
        <dbReference type="Proteomes" id="UP000722485"/>
    </source>
</evidence>
<keyword evidence="6" id="KW-0106">Calcium</keyword>
<keyword evidence="7" id="KW-1015">Disulfide bond</keyword>
<protein>
    <recommendedName>
        <fullName evidence="8">Carboxylic ester hydrolase</fullName>
        <ecNumber evidence="8">3.1.1.-</ecNumber>
    </recommendedName>
</protein>
<dbReference type="PANTHER" id="PTHR33938:SF8">
    <property type="entry name" value="CARBOXYLIC ESTER HYDROLASE"/>
    <property type="match status" value="1"/>
</dbReference>
<dbReference type="InterPro" id="IPR029058">
    <property type="entry name" value="AB_hydrolase_fold"/>
</dbReference>
<evidence type="ECO:0000256" key="1">
    <source>
        <dbReference type="ARBA" id="ARBA00006249"/>
    </source>
</evidence>